<dbReference type="InterPro" id="IPR011009">
    <property type="entry name" value="Kinase-like_dom_sf"/>
</dbReference>
<sequence length="390" mass="42888">MRRRGRCVCGNPDCDWQPVPGGPGHPPRERDRQQDDSQAWDEEVRRFWTPGARISDPFASQSQSQSRRSSLSGPVGSFSRTLTLASKSNGQTTELCFDEYNEEAVVVKSYSRDRCYPAAVVAERDALRQVNHPLIASLVRTAKDDARIYIVTSAALGGPLYKHIRAANGFQPERALYYAAQTADALAHCHEWGVLHRDVKASNVVLDGDGRAVLVDFGATGVFDRDRPPGVDGEPKRETYCGTPHAMAPEMVTRSGHGCGVDWWSLGVLLVEMLKVDWPFSDDDPNELLRKIRGDDEPNLDGISDEGALAVIDALLTKRKPKKRRILAERAYVGGTAVFSQDVWKISLVSPPPRFAPELGHLGWLDGASDVDPSSPVRGGDDDDDPWAGF</sequence>
<dbReference type="Gene3D" id="1.10.510.10">
    <property type="entry name" value="Transferase(Phosphotransferase) domain 1"/>
    <property type="match status" value="1"/>
</dbReference>
<dbReference type="PROSITE" id="PS00108">
    <property type="entry name" value="PROTEIN_KINASE_ST"/>
    <property type="match status" value="1"/>
</dbReference>
<dbReference type="Gene3D" id="3.30.200.20">
    <property type="entry name" value="Phosphorylase Kinase, domain 1"/>
    <property type="match status" value="1"/>
</dbReference>
<evidence type="ECO:0000313" key="8">
    <source>
        <dbReference type="EMBL" id="CAE0706017.1"/>
    </source>
</evidence>
<feature type="compositionally biased region" description="Acidic residues" evidence="6">
    <location>
        <begin position="381"/>
        <end position="390"/>
    </location>
</feature>
<feature type="domain" description="Protein kinase" evidence="7">
    <location>
        <begin position="78"/>
        <end position="339"/>
    </location>
</feature>
<evidence type="ECO:0000256" key="3">
    <source>
        <dbReference type="ARBA" id="ARBA00022741"/>
    </source>
</evidence>
<feature type="region of interest" description="Disordered" evidence="6">
    <location>
        <begin position="368"/>
        <end position="390"/>
    </location>
</feature>
<proteinExistence type="predicted"/>
<evidence type="ECO:0000256" key="5">
    <source>
        <dbReference type="ARBA" id="ARBA00022840"/>
    </source>
</evidence>
<feature type="region of interest" description="Disordered" evidence="6">
    <location>
        <begin position="12"/>
        <end position="76"/>
    </location>
</feature>
<keyword evidence="4" id="KW-0418">Kinase</keyword>
<accession>A0A7S4A7J2</accession>
<dbReference type="PROSITE" id="PS50011">
    <property type="entry name" value="PROTEIN_KINASE_DOM"/>
    <property type="match status" value="1"/>
</dbReference>
<evidence type="ECO:0000256" key="6">
    <source>
        <dbReference type="SAM" id="MobiDB-lite"/>
    </source>
</evidence>
<gene>
    <name evidence="8" type="ORF">PCAL00307_LOCUS21467</name>
    <name evidence="9" type="ORF">PECAL_3P16060</name>
</gene>
<keyword evidence="5" id="KW-0067">ATP-binding</keyword>
<keyword evidence="10" id="KW-1185">Reference proteome</keyword>
<organism evidence="8">
    <name type="scientific">Pelagomonas calceolata</name>
    <dbReference type="NCBI Taxonomy" id="35677"/>
    <lineage>
        <taxon>Eukaryota</taxon>
        <taxon>Sar</taxon>
        <taxon>Stramenopiles</taxon>
        <taxon>Ochrophyta</taxon>
        <taxon>Pelagophyceae</taxon>
        <taxon>Pelagomonadales</taxon>
        <taxon>Pelagomonadaceae</taxon>
        <taxon>Pelagomonas</taxon>
    </lineage>
</organism>
<evidence type="ECO:0000256" key="4">
    <source>
        <dbReference type="ARBA" id="ARBA00022777"/>
    </source>
</evidence>
<keyword evidence="2" id="KW-0808">Transferase</keyword>
<dbReference type="InterPro" id="IPR000719">
    <property type="entry name" value="Prot_kinase_dom"/>
</dbReference>
<dbReference type="PANTHER" id="PTHR24351">
    <property type="entry name" value="RIBOSOMAL PROTEIN S6 KINASE"/>
    <property type="match status" value="1"/>
</dbReference>
<dbReference type="GO" id="GO:0005524">
    <property type="term" value="F:ATP binding"/>
    <property type="evidence" value="ECO:0007669"/>
    <property type="project" value="UniProtKB-KW"/>
</dbReference>
<name>A0A7S4A7J2_9STRA</name>
<evidence type="ECO:0000259" key="7">
    <source>
        <dbReference type="PROSITE" id="PS50011"/>
    </source>
</evidence>
<dbReference type="InterPro" id="IPR008271">
    <property type="entry name" value="Ser/Thr_kinase_AS"/>
</dbReference>
<dbReference type="Pfam" id="PF00069">
    <property type="entry name" value="Pkinase"/>
    <property type="match status" value="1"/>
</dbReference>
<dbReference type="GO" id="GO:0004674">
    <property type="term" value="F:protein serine/threonine kinase activity"/>
    <property type="evidence" value="ECO:0007669"/>
    <property type="project" value="UniProtKB-KW"/>
</dbReference>
<dbReference type="Proteomes" id="UP000789595">
    <property type="component" value="Unassembled WGS sequence"/>
</dbReference>
<feature type="compositionally biased region" description="Basic and acidic residues" evidence="6">
    <location>
        <begin position="26"/>
        <end position="35"/>
    </location>
</feature>
<evidence type="ECO:0000313" key="9">
    <source>
        <dbReference type="EMBL" id="CAH0371654.1"/>
    </source>
</evidence>
<dbReference type="EMBL" id="CAKKNE010000003">
    <property type="protein sequence ID" value="CAH0371654.1"/>
    <property type="molecule type" value="Genomic_DNA"/>
</dbReference>
<dbReference type="OrthoDB" id="203111at2759"/>
<evidence type="ECO:0000256" key="2">
    <source>
        <dbReference type="ARBA" id="ARBA00022679"/>
    </source>
</evidence>
<feature type="compositionally biased region" description="Low complexity" evidence="6">
    <location>
        <begin position="60"/>
        <end position="72"/>
    </location>
</feature>
<dbReference type="SUPFAM" id="SSF56112">
    <property type="entry name" value="Protein kinase-like (PK-like)"/>
    <property type="match status" value="1"/>
</dbReference>
<reference evidence="9" key="2">
    <citation type="submission" date="2021-11" db="EMBL/GenBank/DDBJ databases">
        <authorList>
            <consortium name="Genoscope - CEA"/>
            <person name="William W."/>
        </authorList>
    </citation>
    <scope>NUCLEOTIDE SEQUENCE</scope>
</reference>
<reference evidence="8" key="1">
    <citation type="submission" date="2021-01" db="EMBL/GenBank/DDBJ databases">
        <authorList>
            <person name="Corre E."/>
            <person name="Pelletier E."/>
            <person name="Niang G."/>
            <person name="Scheremetjew M."/>
            <person name="Finn R."/>
            <person name="Kale V."/>
            <person name="Holt S."/>
            <person name="Cochrane G."/>
            <person name="Meng A."/>
            <person name="Brown T."/>
            <person name="Cohen L."/>
        </authorList>
    </citation>
    <scope>NUCLEOTIDE SEQUENCE</scope>
    <source>
        <strain evidence="8">CCMP1756</strain>
    </source>
</reference>
<keyword evidence="1" id="KW-0723">Serine/threonine-protein kinase</keyword>
<dbReference type="EMBL" id="HBIW01024873">
    <property type="protein sequence ID" value="CAE0706017.1"/>
    <property type="molecule type" value="Transcribed_RNA"/>
</dbReference>
<evidence type="ECO:0000256" key="1">
    <source>
        <dbReference type="ARBA" id="ARBA00022527"/>
    </source>
</evidence>
<dbReference type="AlphaFoldDB" id="A0A7S4A7J2"/>
<dbReference type="SMART" id="SM00220">
    <property type="entry name" value="S_TKc"/>
    <property type="match status" value="1"/>
</dbReference>
<protein>
    <recommendedName>
        <fullName evidence="7">Protein kinase domain-containing protein</fullName>
    </recommendedName>
</protein>
<evidence type="ECO:0000313" key="10">
    <source>
        <dbReference type="Proteomes" id="UP000789595"/>
    </source>
</evidence>
<keyword evidence="3" id="KW-0547">Nucleotide-binding</keyword>